<dbReference type="HOGENOM" id="CLU_1038705_0_0_1"/>
<evidence type="ECO:0000313" key="4">
    <source>
        <dbReference type="EMBL" id="CAP61057.1"/>
    </source>
</evidence>
<dbReference type="Gene3D" id="3.40.630.30">
    <property type="match status" value="1"/>
</dbReference>
<dbReference type="VEuPathDB" id="FungiDB:PODANS_3_270"/>
<dbReference type="GO" id="GO:0008080">
    <property type="term" value="F:N-acetyltransferase activity"/>
    <property type="evidence" value="ECO:0007669"/>
    <property type="project" value="TreeGrafter"/>
</dbReference>
<evidence type="ECO:0000256" key="2">
    <source>
        <dbReference type="ARBA" id="ARBA00023315"/>
    </source>
</evidence>
<protein>
    <submittedName>
        <fullName evidence="5">N-acetyltransferase</fullName>
    </submittedName>
    <submittedName>
        <fullName evidence="4">Podospora anserina S mat+ genomic DNA chromosome 3, supercontig 1</fullName>
    </submittedName>
</protein>
<dbReference type="PANTHER" id="PTHR10545:SF29">
    <property type="entry name" value="GH14572P-RELATED"/>
    <property type="match status" value="1"/>
</dbReference>
<sequence length="268" mass="29838">MSRDDPVVYTHAEDELVIRSAQIRSPHPQVHAVNTLVIVRGIIDSMVFHKTQKLSVCTTCLQIQLFVTLDARVCFPPIAAVPARNTPSHKLGIDWHNTDVPAILELIRELADYEHELSSVEATEEKLLCTIAFAPSSSTSTVPAADETESTSSNKPARCLILLSPQGIPAGIALYFYNYSTWRARPGIYLEDLYVKQSERKKGYGKRLLVELAKEVVALKGGRLEWSVLKWNEPSIKFYESIGANMMSEWVGMRVDGEGLNKLAALLD</sequence>
<evidence type="ECO:0000259" key="3">
    <source>
        <dbReference type="PROSITE" id="PS51186"/>
    </source>
</evidence>
<dbReference type="CDD" id="cd04301">
    <property type="entry name" value="NAT_SF"/>
    <property type="match status" value="1"/>
</dbReference>
<dbReference type="KEGG" id="pan:PODANSg297"/>
<dbReference type="InterPro" id="IPR051016">
    <property type="entry name" value="Diverse_Substrate_AcTransf"/>
</dbReference>
<dbReference type="SUPFAM" id="SSF55729">
    <property type="entry name" value="Acyl-CoA N-acyltransferases (Nat)"/>
    <property type="match status" value="1"/>
</dbReference>
<gene>
    <name evidence="4" type="ORF">PODANS_3_270</name>
</gene>
<dbReference type="Proteomes" id="UP000001197">
    <property type="component" value="Chromosome 3"/>
</dbReference>
<dbReference type="EMBL" id="CU633448">
    <property type="protein sequence ID" value="CAP61057.1"/>
    <property type="molecule type" value="Genomic_DNA"/>
</dbReference>
<keyword evidence="2" id="KW-0012">Acyltransferase</keyword>
<keyword evidence="6" id="KW-1185">Reference proteome</keyword>
<feature type="domain" description="N-acetyltransferase" evidence="3">
    <location>
        <begin position="105"/>
        <end position="268"/>
    </location>
</feature>
<dbReference type="InterPro" id="IPR000182">
    <property type="entry name" value="GNAT_dom"/>
</dbReference>
<proteinExistence type="predicted"/>
<dbReference type="FunFam" id="3.40.630.30:FF:000086">
    <property type="entry name" value="Acetyltransferase, GNAT family, putative"/>
    <property type="match status" value="1"/>
</dbReference>
<evidence type="ECO:0000313" key="6">
    <source>
        <dbReference type="Proteomes" id="UP000001197"/>
    </source>
</evidence>
<keyword evidence="1" id="KW-0808">Transferase</keyword>
<reference evidence="4" key="2">
    <citation type="submission" date="2008-07" db="EMBL/GenBank/DDBJ databases">
        <authorList>
            <person name="Genoscope - CEA"/>
        </authorList>
    </citation>
    <scope>NUCLEOTIDE SEQUENCE</scope>
    <source>
        <strain evidence="4">S mat+</strain>
    </source>
</reference>
<reference evidence="5" key="4">
    <citation type="submission" date="2015-04" db="EMBL/GenBank/DDBJ databases">
        <title>Maintaining two mating types: Structure of the mating type locus and its role in heterokaryosis in Podospora anserina.</title>
        <authorList>
            <person name="Grognet P."/>
            <person name="Bidard F."/>
            <person name="Kuchly C."/>
            <person name="Chan Ho Tong L."/>
            <person name="Coppin E."/>
            <person name="Ait Benkhali J."/>
            <person name="Couloux A."/>
            <person name="Wincker P."/>
            <person name="Debuchy R."/>
            <person name="Silar P."/>
        </authorList>
    </citation>
    <scope>NUCLEOTIDE SEQUENCE</scope>
</reference>
<accession>B2AC92</accession>
<dbReference type="OrthoDB" id="7305308at2759"/>
<evidence type="ECO:0000256" key="1">
    <source>
        <dbReference type="ARBA" id="ARBA00022679"/>
    </source>
</evidence>
<dbReference type="PANTHER" id="PTHR10545">
    <property type="entry name" value="DIAMINE N-ACETYLTRANSFERASE"/>
    <property type="match status" value="1"/>
</dbReference>
<dbReference type="STRING" id="515849.B2AC92"/>
<dbReference type="AlphaFoldDB" id="B2AC92"/>
<dbReference type="EMBL" id="FO904938">
    <property type="protein sequence ID" value="CDP26509.1"/>
    <property type="molecule type" value="Genomic_DNA"/>
</dbReference>
<dbReference type="GeneID" id="6187371"/>
<reference evidence="6" key="3">
    <citation type="journal article" date="2014" name="Genetics">
        <title>Maintaining two mating types: Structure of the mating type locus and its role in heterokaryosis in Podospora anserina.</title>
        <authorList>
            <person name="Grognet P."/>
            <person name="Bidard F."/>
            <person name="Kuchly C."/>
            <person name="Tong L.C.H."/>
            <person name="Coppin E."/>
            <person name="Benkhali J.A."/>
            <person name="Couloux A."/>
            <person name="Wincker P."/>
            <person name="Debuchy R."/>
            <person name="Silar P."/>
        </authorList>
    </citation>
    <scope>GENOME REANNOTATION</scope>
    <source>
        <strain evidence="6">S / ATCC MYA-4624 / DSM 980 / FGSC 10383</strain>
    </source>
</reference>
<dbReference type="eggNOG" id="KOG3216">
    <property type="taxonomic scope" value="Eukaryota"/>
</dbReference>
<reference evidence="4 6" key="1">
    <citation type="journal article" date="2008" name="Genome Biol.">
        <title>The genome sequence of the model ascomycete fungus Podospora anserina.</title>
        <authorList>
            <person name="Espagne E."/>
            <person name="Lespinet O."/>
            <person name="Malagnac F."/>
            <person name="Da Silva C."/>
            <person name="Jaillon O."/>
            <person name="Porcel B.M."/>
            <person name="Couloux A."/>
            <person name="Aury J.-M."/>
            <person name="Segurens B."/>
            <person name="Poulain J."/>
            <person name="Anthouard V."/>
            <person name="Grossetete S."/>
            <person name="Khalili H."/>
            <person name="Coppin E."/>
            <person name="Dequard-Chablat M."/>
            <person name="Picard M."/>
            <person name="Contamine V."/>
            <person name="Arnaise S."/>
            <person name="Bourdais A."/>
            <person name="Berteaux-Lecellier V."/>
            <person name="Gautheret D."/>
            <person name="de Vries R.P."/>
            <person name="Battaglia E."/>
            <person name="Coutinho P.M."/>
            <person name="Danchin E.G.J."/>
            <person name="Henrissat B."/>
            <person name="El Khoury R."/>
            <person name="Sainsard-Chanet A."/>
            <person name="Boivin A."/>
            <person name="Pinan-Lucarre B."/>
            <person name="Sellem C.H."/>
            <person name="Debuchy R."/>
            <person name="Wincker P."/>
            <person name="Weissenbach J."/>
            <person name="Silar P."/>
        </authorList>
    </citation>
    <scope>NUCLEOTIDE SEQUENCE [LARGE SCALE GENOMIC DNA]</scope>
    <source>
        <strain evidence="6">S / ATCC MYA-4624 / DSM 980 / FGSC 10383</strain>
        <strain evidence="4">S mat+</strain>
    </source>
</reference>
<evidence type="ECO:0000313" key="5">
    <source>
        <dbReference type="EMBL" id="CDP26509.1"/>
    </source>
</evidence>
<name>B2AC92_PODAN</name>
<dbReference type="RefSeq" id="XP_001903285.1">
    <property type="nucleotide sequence ID" value="XM_001903250.1"/>
</dbReference>
<dbReference type="Pfam" id="PF00583">
    <property type="entry name" value="Acetyltransf_1"/>
    <property type="match status" value="1"/>
</dbReference>
<organism evidence="4">
    <name type="scientific">Podospora anserina (strain S / ATCC MYA-4624 / DSM 980 / FGSC 10383)</name>
    <name type="common">Pleurage anserina</name>
    <dbReference type="NCBI Taxonomy" id="515849"/>
    <lineage>
        <taxon>Eukaryota</taxon>
        <taxon>Fungi</taxon>
        <taxon>Dikarya</taxon>
        <taxon>Ascomycota</taxon>
        <taxon>Pezizomycotina</taxon>
        <taxon>Sordariomycetes</taxon>
        <taxon>Sordariomycetidae</taxon>
        <taxon>Sordariales</taxon>
        <taxon>Podosporaceae</taxon>
        <taxon>Podospora</taxon>
        <taxon>Podospora anserina</taxon>
    </lineage>
</organism>
<dbReference type="PROSITE" id="PS51186">
    <property type="entry name" value="GNAT"/>
    <property type="match status" value="1"/>
</dbReference>
<dbReference type="InterPro" id="IPR016181">
    <property type="entry name" value="Acyl_CoA_acyltransferase"/>
</dbReference>